<sequence length="326" mass="35341">MAGTVLAYVLNPKKAAHRVLKPQERLAPSDPRIEQVRLIRTLLGMAVVVWVALKYDSVESERIVSEAIMHITVSVIVATLAVPLCALAFVLLAHDNVRRETRRVMRYPMVSMGWFLGAAGVFVGAMAGGLVDLKPSHPALWILYLLGLAAFIWTGLFVAIAFFLVPRYLFASADGHLLMPSLLAPTLSWAVAITDLVSPGNNRVPALVAVIVTLGAPVTITAMSVWEAKRVRELYGVTFRGGPQPRRTPIPAQQTPLLGTAVPGQVANASWSAGIGGTLGTFGAARTGRRFPHVRHIIATVLTSGFWAVGYLILYLRWRNRGSRTP</sequence>
<keyword evidence="1" id="KW-1133">Transmembrane helix</keyword>
<keyword evidence="1" id="KW-0812">Transmembrane</keyword>
<accession>A0AA41Q2L9</accession>
<evidence type="ECO:0000256" key="1">
    <source>
        <dbReference type="SAM" id="Phobius"/>
    </source>
</evidence>
<feature type="transmembrane region" description="Helical" evidence="1">
    <location>
        <begin position="114"/>
        <end position="133"/>
    </location>
</feature>
<reference evidence="2" key="1">
    <citation type="submission" date="2022-01" db="EMBL/GenBank/DDBJ databases">
        <title>Genome-Based Taxonomic Classification of the Phylum Actinobacteria.</title>
        <authorList>
            <person name="Gao Y."/>
        </authorList>
    </citation>
    <scope>NUCLEOTIDE SEQUENCE</scope>
    <source>
        <strain evidence="2">KLBMP 8922</strain>
    </source>
</reference>
<gene>
    <name evidence="2" type="ORF">LZ495_21715</name>
</gene>
<keyword evidence="1" id="KW-0472">Membrane</keyword>
<feature type="transmembrane region" description="Helical" evidence="1">
    <location>
        <begin position="38"/>
        <end position="55"/>
    </location>
</feature>
<dbReference type="AlphaFoldDB" id="A0AA41Q2L9"/>
<name>A0AA41Q2L9_9ACTN</name>
<feature type="transmembrane region" description="Helical" evidence="1">
    <location>
        <begin position="296"/>
        <end position="316"/>
    </location>
</feature>
<evidence type="ECO:0000313" key="3">
    <source>
        <dbReference type="Proteomes" id="UP001165378"/>
    </source>
</evidence>
<proteinExistence type="predicted"/>
<feature type="transmembrane region" description="Helical" evidence="1">
    <location>
        <begin position="204"/>
        <end position="226"/>
    </location>
</feature>
<dbReference type="EMBL" id="JAKFHA010000013">
    <property type="protein sequence ID" value="MCF2529820.1"/>
    <property type="molecule type" value="Genomic_DNA"/>
</dbReference>
<keyword evidence="3" id="KW-1185">Reference proteome</keyword>
<feature type="transmembrane region" description="Helical" evidence="1">
    <location>
        <begin position="177"/>
        <end position="198"/>
    </location>
</feature>
<protein>
    <submittedName>
        <fullName evidence="2">Uncharacterized protein</fullName>
    </submittedName>
</protein>
<feature type="transmembrane region" description="Helical" evidence="1">
    <location>
        <begin position="139"/>
        <end position="165"/>
    </location>
</feature>
<feature type="transmembrane region" description="Helical" evidence="1">
    <location>
        <begin position="67"/>
        <end position="93"/>
    </location>
</feature>
<comment type="caution">
    <text evidence="2">The sequence shown here is derived from an EMBL/GenBank/DDBJ whole genome shotgun (WGS) entry which is preliminary data.</text>
</comment>
<dbReference type="RefSeq" id="WP_235054420.1">
    <property type="nucleotide sequence ID" value="NZ_JAKFHA010000013.1"/>
</dbReference>
<evidence type="ECO:0000313" key="2">
    <source>
        <dbReference type="EMBL" id="MCF2529820.1"/>
    </source>
</evidence>
<organism evidence="2 3">
    <name type="scientific">Yinghuangia soli</name>
    <dbReference type="NCBI Taxonomy" id="2908204"/>
    <lineage>
        <taxon>Bacteria</taxon>
        <taxon>Bacillati</taxon>
        <taxon>Actinomycetota</taxon>
        <taxon>Actinomycetes</taxon>
        <taxon>Kitasatosporales</taxon>
        <taxon>Streptomycetaceae</taxon>
        <taxon>Yinghuangia</taxon>
    </lineage>
</organism>
<dbReference type="Proteomes" id="UP001165378">
    <property type="component" value="Unassembled WGS sequence"/>
</dbReference>